<keyword evidence="1" id="KW-0732">Signal</keyword>
<evidence type="ECO:0000256" key="1">
    <source>
        <dbReference type="SAM" id="SignalP"/>
    </source>
</evidence>
<dbReference type="AlphaFoldDB" id="A0A4S2GZG2"/>
<evidence type="ECO:0008006" key="4">
    <source>
        <dbReference type="Google" id="ProtNLM"/>
    </source>
</evidence>
<gene>
    <name evidence="2" type="ORF">E5163_12090</name>
</gene>
<dbReference type="OrthoDB" id="7631133at2"/>
<proteinExistence type="predicted"/>
<evidence type="ECO:0000313" key="3">
    <source>
        <dbReference type="Proteomes" id="UP000308054"/>
    </source>
</evidence>
<organism evidence="2 3">
    <name type="scientific">Marinicauda algicola</name>
    <dbReference type="NCBI Taxonomy" id="2029849"/>
    <lineage>
        <taxon>Bacteria</taxon>
        <taxon>Pseudomonadati</taxon>
        <taxon>Pseudomonadota</taxon>
        <taxon>Alphaproteobacteria</taxon>
        <taxon>Maricaulales</taxon>
        <taxon>Maricaulaceae</taxon>
        <taxon>Marinicauda</taxon>
    </lineage>
</organism>
<keyword evidence="3" id="KW-1185">Reference proteome</keyword>
<name>A0A4S2GZG2_9PROT</name>
<feature type="chain" id="PRO_5020773337" description="UrcA family protein" evidence="1">
    <location>
        <begin position="16"/>
        <end position="102"/>
    </location>
</feature>
<reference evidence="2 3" key="1">
    <citation type="journal article" date="2017" name="Int. J. Syst. Evol. Microbiol.">
        <title>Marinicauda algicola sp. nov., isolated from a marine red alga Rhodosorus marinus.</title>
        <authorList>
            <person name="Jeong S.E."/>
            <person name="Jeon S.H."/>
            <person name="Chun B.H."/>
            <person name="Kim D.W."/>
            <person name="Jeon C.O."/>
        </authorList>
    </citation>
    <scope>NUCLEOTIDE SEQUENCE [LARGE SCALE GENOMIC DNA]</scope>
    <source>
        <strain evidence="2 3">JCM 31718</strain>
    </source>
</reference>
<comment type="caution">
    <text evidence="2">The sequence shown here is derived from an EMBL/GenBank/DDBJ whole genome shotgun (WGS) entry which is preliminary data.</text>
</comment>
<dbReference type="RefSeq" id="WP_135996392.1">
    <property type="nucleotide sequence ID" value="NZ_CP071057.1"/>
</dbReference>
<dbReference type="Proteomes" id="UP000308054">
    <property type="component" value="Unassembled WGS sequence"/>
</dbReference>
<protein>
    <recommendedName>
        <fullName evidence="4">UrcA family protein</fullName>
    </recommendedName>
</protein>
<accession>A0A4S2GZG2</accession>
<feature type="signal peptide" evidence="1">
    <location>
        <begin position="1"/>
        <end position="15"/>
    </location>
</feature>
<sequence>MLFILRAAFWISVVAAFTPPQFHMSEDSPLTGLILAAVDEPGHDAIGEVISASQETRSDFCRQYAEVCAVGEQAGSFAGFLGDVAVARVESWAAAQGADTRG</sequence>
<dbReference type="EMBL" id="SRXW01000003">
    <property type="protein sequence ID" value="TGY88546.1"/>
    <property type="molecule type" value="Genomic_DNA"/>
</dbReference>
<evidence type="ECO:0000313" key="2">
    <source>
        <dbReference type="EMBL" id="TGY88546.1"/>
    </source>
</evidence>